<name>A0A444S7P8_VERDA</name>
<dbReference type="Pfam" id="PF03124">
    <property type="entry name" value="EXS"/>
    <property type="match status" value="1"/>
</dbReference>
<dbReference type="PROSITE" id="PS51380">
    <property type="entry name" value="EXS"/>
    <property type="match status" value="1"/>
</dbReference>
<feature type="region of interest" description="Disordered" evidence="7">
    <location>
        <begin position="635"/>
        <end position="779"/>
    </location>
</feature>
<dbReference type="GO" id="GO:0005886">
    <property type="term" value="C:plasma membrane"/>
    <property type="evidence" value="ECO:0007669"/>
    <property type="project" value="TreeGrafter"/>
</dbReference>
<feature type="compositionally biased region" description="Basic and acidic residues" evidence="7">
    <location>
        <begin position="713"/>
        <end position="722"/>
    </location>
</feature>
<evidence type="ECO:0000256" key="7">
    <source>
        <dbReference type="SAM" id="MobiDB-lite"/>
    </source>
</evidence>
<evidence type="ECO:0000256" key="4">
    <source>
        <dbReference type="ARBA" id="ARBA00022989"/>
    </source>
</evidence>
<comment type="subcellular location">
    <subcellularLocation>
        <location evidence="1">Membrane</location>
        <topology evidence="1">Multi-pass membrane protein</topology>
    </subcellularLocation>
</comment>
<feature type="transmembrane region" description="Helical" evidence="8">
    <location>
        <begin position="449"/>
        <end position="466"/>
    </location>
</feature>
<accession>A0A444S7P8</accession>
<dbReference type="GO" id="GO:0006817">
    <property type="term" value="P:phosphate ion transport"/>
    <property type="evidence" value="ECO:0007669"/>
    <property type="project" value="TreeGrafter"/>
</dbReference>
<feature type="domain" description="EXS" evidence="9">
    <location>
        <begin position="444"/>
        <end position="638"/>
    </location>
</feature>
<dbReference type="GO" id="GO:0016036">
    <property type="term" value="P:cellular response to phosphate starvation"/>
    <property type="evidence" value="ECO:0007669"/>
    <property type="project" value="TreeGrafter"/>
</dbReference>
<feature type="transmembrane region" description="Helical" evidence="8">
    <location>
        <begin position="331"/>
        <end position="351"/>
    </location>
</feature>
<feature type="domain" description="SPX" evidence="10">
    <location>
        <begin position="1"/>
        <end position="192"/>
    </location>
</feature>
<gene>
    <name evidence="11" type="ORF">VDGE_05107</name>
</gene>
<evidence type="ECO:0000256" key="3">
    <source>
        <dbReference type="ARBA" id="ARBA00022692"/>
    </source>
</evidence>
<dbReference type="Proteomes" id="UP000288725">
    <property type="component" value="Unassembled WGS sequence"/>
</dbReference>
<dbReference type="InterPro" id="IPR004342">
    <property type="entry name" value="EXS_C"/>
</dbReference>
<dbReference type="InterPro" id="IPR004331">
    <property type="entry name" value="SPX_dom"/>
</dbReference>
<evidence type="ECO:0000256" key="2">
    <source>
        <dbReference type="ARBA" id="ARBA00009665"/>
    </source>
</evidence>
<feature type="transmembrane region" description="Helical" evidence="8">
    <location>
        <begin position="555"/>
        <end position="577"/>
    </location>
</feature>
<dbReference type="Pfam" id="PF03105">
    <property type="entry name" value="SPX"/>
    <property type="match status" value="1"/>
</dbReference>
<evidence type="ECO:0000259" key="9">
    <source>
        <dbReference type="PROSITE" id="PS51380"/>
    </source>
</evidence>
<evidence type="ECO:0000256" key="1">
    <source>
        <dbReference type="ARBA" id="ARBA00004141"/>
    </source>
</evidence>
<keyword evidence="4 8" id="KW-1133">Transmembrane helix</keyword>
<evidence type="ECO:0000313" key="11">
    <source>
        <dbReference type="EMBL" id="RXG49430.1"/>
    </source>
</evidence>
<feature type="compositionally biased region" description="Acidic residues" evidence="7">
    <location>
        <begin position="743"/>
        <end position="755"/>
    </location>
</feature>
<comment type="caution">
    <text evidence="11">The sequence shown here is derived from an EMBL/GenBank/DDBJ whole genome shotgun (WGS) entry which is preliminary data.</text>
</comment>
<keyword evidence="5 8" id="KW-0472">Membrane</keyword>
<feature type="transmembrane region" description="Helical" evidence="8">
    <location>
        <begin position="510"/>
        <end position="535"/>
    </location>
</feature>
<feature type="transmembrane region" description="Helical" evidence="8">
    <location>
        <begin position="419"/>
        <end position="437"/>
    </location>
</feature>
<feature type="compositionally biased region" description="Basic and acidic residues" evidence="7">
    <location>
        <begin position="668"/>
        <end position="681"/>
    </location>
</feature>
<keyword evidence="3 8" id="KW-0812">Transmembrane</keyword>
<feature type="transmembrane region" description="Helical" evidence="8">
    <location>
        <begin position="363"/>
        <end position="385"/>
    </location>
</feature>
<organism evidence="11 12">
    <name type="scientific">Verticillium dahliae</name>
    <name type="common">Verticillium wilt</name>
    <dbReference type="NCBI Taxonomy" id="27337"/>
    <lineage>
        <taxon>Eukaryota</taxon>
        <taxon>Fungi</taxon>
        <taxon>Dikarya</taxon>
        <taxon>Ascomycota</taxon>
        <taxon>Pezizomycotina</taxon>
        <taxon>Sordariomycetes</taxon>
        <taxon>Hypocreomycetidae</taxon>
        <taxon>Glomerellales</taxon>
        <taxon>Plectosphaerellaceae</taxon>
        <taxon>Verticillium</taxon>
    </lineage>
</organism>
<dbReference type="PANTHER" id="PTHR10783:SF103">
    <property type="entry name" value="SOLUTE CARRIER FAMILY 53 MEMBER 1"/>
    <property type="match status" value="1"/>
</dbReference>
<evidence type="ECO:0000256" key="5">
    <source>
        <dbReference type="ARBA" id="ARBA00023136"/>
    </source>
</evidence>
<feature type="compositionally biased region" description="Basic and acidic residues" evidence="7">
    <location>
        <begin position="637"/>
        <end position="649"/>
    </location>
</feature>
<proteinExistence type="inferred from homology"/>
<evidence type="ECO:0000256" key="6">
    <source>
        <dbReference type="SAM" id="Coils"/>
    </source>
</evidence>
<feature type="compositionally biased region" description="Basic and acidic residues" evidence="7">
    <location>
        <begin position="756"/>
        <end position="771"/>
    </location>
</feature>
<feature type="transmembrane region" description="Helical" evidence="8">
    <location>
        <begin position="252"/>
        <end position="273"/>
    </location>
</feature>
<dbReference type="GO" id="GO:0005794">
    <property type="term" value="C:Golgi apparatus"/>
    <property type="evidence" value="ECO:0007669"/>
    <property type="project" value="TreeGrafter"/>
</dbReference>
<dbReference type="AlphaFoldDB" id="A0A444S7P8"/>
<dbReference type="PROSITE" id="PS51382">
    <property type="entry name" value="SPX"/>
    <property type="match status" value="1"/>
</dbReference>
<feature type="transmembrane region" description="Helical" evidence="8">
    <location>
        <begin position="285"/>
        <end position="311"/>
    </location>
</feature>
<evidence type="ECO:0000256" key="8">
    <source>
        <dbReference type="SAM" id="Phobius"/>
    </source>
</evidence>
<feature type="region of interest" description="Disordered" evidence="7">
    <location>
        <begin position="103"/>
        <end position="125"/>
    </location>
</feature>
<dbReference type="PANTHER" id="PTHR10783">
    <property type="entry name" value="XENOTROPIC AND POLYTROPIC RETROVIRUS RECEPTOR 1-RELATED"/>
    <property type="match status" value="1"/>
</dbReference>
<keyword evidence="6" id="KW-0175">Coiled coil</keyword>
<dbReference type="EMBL" id="RSDZ01000013">
    <property type="protein sequence ID" value="RXG49430.1"/>
    <property type="molecule type" value="Genomic_DNA"/>
</dbReference>
<protein>
    <recommendedName>
        <fullName evidence="13">EXS domain-containing protein</fullName>
    </recommendedName>
</protein>
<evidence type="ECO:0000259" key="10">
    <source>
        <dbReference type="PROSITE" id="PS51382"/>
    </source>
</evidence>
<feature type="coiled-coil region" evidence="6">
    <location>
        <begin position="35"/>
        <end position="62"/>
    </location>
</feature>
<evidence type="ECO:0000313" key="12">
    <source>
        <dbReference type="Proteomes" id="UP000288725"/>
    </source>
</evidence>
<sequence>MQAMALDVYQQKEREFFEFLASELEKVESFYKMKEDQAADRLAVLKEQLREMRNRRAYELNEERRKRKQGAHDVMADENGHGILSDHGYLDQVKHKIFKPGPNSRAMSNMAQTPVIGGVTGPDDRRDYIRRPAQDQVSYKTAKRKLKLALQEFYRGLELLKSYALLNRTAFRKLNKKYDKAVNARPPYRFMTEKVNKAWFVNSDALEGHIKTVEDMYAQYFERGNHKIAAGKLKSLIKRKGDESGSAFRSGILIGTGVVFAVQGLTFAAQLLIHEEESVRQETSFLMQIYGGYFLMLFMFGLFVLNCWMWTENKINYPFIFEFDQRHHLDWRQLAEFPSFFLLLLGIFIWLNFSRYGSDDVFLYYPVVLIGISALIILFPARVLAPTSRKWFAYAHWRLLLAGFYPVEFRDFFLGDIYCSLTYAVCNVSLFFCLYANHWDEPTQCNSSHSRLIGFFGAIPPIWRFLQCLRRYRDTRNIFPHLVNGGKYTMSILAAMTLSVYRISGTHTNLAAFIVFATINGVYTAVWDLFMDFSLLQPNSRHKFLRDITAIKKRWIYYVIMVADPLLRFAWILYAIFTHDRQHSTVVSFLVAAAEVFRRGIWTLLRVENEHCANVAVYKASRDVPLPYSLAPLVERTSSEEGDHDDGGRSEVLSAGGATATGVRPASSRRDEEAGVAHGGDEAVASGTGVRRRRTTVTQEASSGARSISKMLAEAHRQDFVKRRQPGQEDLAGPAHSDRGTQSDDDLDEEDDECDEVRADREAEVDLERARGLAGGSMG</sequence>
<evidence type="ECO:0008006" key="13">
    <source>
        <dbReference type="Google" id="ProtNLM"/>
    </source>
</evidence>
<dbReference type="GO" id="GO:0000822">
    <property type="term" value="F:inositol hexakisphosphate binding"/>
    <property type="evidence" value="ECO:0007669"/>
    <property type="project" value="TreeGrafter"/>
</dbReference>
<comment type="similarity">
    <text evidence="2">Belongs to the SYG1 (TC 2.A.94) family.</text>
</comment>
<dbReference type="CDD" id="cd14475">
    <property type="entry name" value="SPX_SYG1_like"/>
    <property type="match status" value="1"/>
</dbReference>
<reference evidence="11 12" key="1">
    <citation type="submission" date="2018-12" db="EMBL/GenBank/DDBJ databases">
        <title>Genome of Verticillium dahliae isolate Getta Getta.</title>
        <authorList>
            <person name="Gardiner D.M."/>
        </authorList>
    </citation>
    <scope>NUCLEOTIDE SEQUENCE [LARGE SCALE GENOMIC DNA]</scope>
    <source>
        <strain evidence="11 12">Getta Getta</strain>
    </source>
</reference>